<evidence type="ECO:0000256" key="1">
    <source>
        <dbReference type="ARBA" id="ARBA00022729"/>
    </source>
</evidence>
<sequence>MPHTAGATRRPEPDHPMTLAPWRLAPLCLLLLAACSKTPETAAPAAPATPPAVPAASGSAAVAWFKGDVDAAFAEAKRSNKPVFLYWGAVWCPYCNQVKATLFNRADFAERAKQFIPLELDGDSPEGQKLAARFKVRGYPTMILFRPDGTELTRLPGEVDAQRYLQVLALGMNANRPVKEVLAAALAGKPTTADDWRLLAFYPFDADEEQLVSKAALPGTLARLAAAVPPAEAELATRLALKAFVAQAQVEPLPKLAGDAGAQLLAKLLAGPAEVRSHFDLLIVDPDKVVTLLTPAGGAPRLALAAQWSKSLESLTQDATLSTTDRLSALGARVALGKLAGATPLDPALLRSQVSAADAASSNGFERQSVIYTAAGVLTDAGLLDDSDALLKAELKRSHAPYYFMRMLGGNAKKRGDVAAALKWYEEAWTASQGSATRLQWGGGYLNGLLDLAPSDEARIEVASSKLFAETASTPNAFYERNRAVLERSAKKLAEWNAGGKHQASYRRIVAQAAQMCAKLPADDAQRPVCEGLFKARG</sequence>
<keyword evidence="4" id="KW-1185">Reference proteome</keyword>
<proteinExistence type="predicted"/>
<dbReference type="PROSITE" id="PS51352">
    <property type="entry name" value="THIOREDOXIN_2"/>
    <property type="match status" value="1"/>
</dbReference>
<dbReference type="Proteomes" id="UP000663570">
    <property type="component" value="Chromosome"/>
</dbReference>
<dbReference type="RefSeq" id="WP_206254808.1">
    <property type="nucleotide sequence ID" value="NZ_CP071060.1"/>
</dbReference>
<gene>
    <name evidence="3" type="ORF">JY500_01345</name>
</gene>
<dbReference type="InterPro" id="IPR051099">
    <property type="entry name" value="AGR/TXD"/>
</dbReference>
<accession>A0ABX7MCJ6</accession>
<dbReference type="InterPro" id="IPR013766">
    <property type="entry name" value="Thioredoxin_domain"/>
</dbReference>
<dbReference type="SUPFAM" id="SSF52833">
    <property type="entry name" value="Thioredoxin-like"/>
    <property type="match status" value="1"/>
</dbReference>
<dbReference type="Pfam" id="PF13899">
    <property type="entry name" value="Thioredoxin_7"/>
    <property type="match status" value="1"/>
</dbReference>
<keyword evidence="1" id="KW-0732">Signal</keyword>
<dbReference type="PANTHER" id="PTHR15337:SF11">
    <property type="entry name" value="THIOREDOXIN DOMAIN-CONTAINING PROTEIN"/>
    <property type="match status" value="1"/>
</dbReference>
<name>A0ABX7MCJ6_9RHOO</name>
<dbReference type="Gene3D" id="3.40.30.10">
    <property type="entry name" value="Glutaredoxin"/>
    <property type="match status" value="1"/>
</dbReference>
<protein>
    <submittedName>
        <fullName evidence="3">Thioredoxin family protein</fullName>
    </submittedName>
</protein>
<dbReference type="PANTHER" id="PTHR15337">
    <property type="entry name" value="ANTERIOR GRADIENT PROTEIN-RELATED"/>
    <property type="match status" value="1"/>
</dbReference>
<dbReference type="InterPro" id="IPR036249">
    <property type="entry name" value="Thioredoxin-like_sf"/>
</dbReference>
<evidence type="ECO:0000313" key="3">
    <source>
        <dbReference type="EMBL" id="QSI77327.1"/>
    </source>
</evidence>
<feature type="domain" description="Thioredoxin" evidence="2">
    <location>
        <begin position="42"/>
        <end position="173"/>
    </location>
</feature>
<evidence type="ECO:0000313" key="4">
    <source>
        <dbReference type="Proteomes" id="UP000663570"/>
    </source>
</evidence>
<evidence type="ECO:0000259" key="2">
    <source>
        <dbReference type="PROSITE" id="PS51352"/>
    </source>
</evidence>
<organism evidence="3 4">
    <name type="scientific">Niveibacterium microcysteis</name>
    <dbReference type="NCBI Taxonomy" id="2811415"/>
    <lineage>
        <taxon>Bacteria</taxon>
        <taxon>Pseudomonadati</taxon>
        <taxon>Pseudomonadota</taxon>
        <taxon>Betaproteobacteria</taxon>
        <taxon>Rhodocyclales</taxon>
        <taxon>Rhodocyclaceae</taxon>
        <taxon>Niveibacterium</taxon>
    </lineage>
</organism>
<reference evidence="3 4" key="1">
    <citation type="submission" date="2021-02" db="EMBL/GenBank/DDBJ databases">
        <title>Niveibacterium changnyeongensis HC41.</title>
        <authorList>
            <person name="Kang M."/>
        </authorList>
    </citation>
    <scope>NUCLEOTIDE SEQUENCE [LARGE SCALE GENOMIC DNA]</scope>
    <source>
        <strain evidence="3 4">HC41</strain>
    </source>
</reference>
<dbReference type="EMBL" id="CP071060">
    <property type="protein sequence ID" value="QSI77327.1"/>
    <property type="molecule type" value="Genomic_DNA"/>
</dbReference>